<organism evidence="1">
    <name type="scientific">marine metagenome</name>
    <dbReference type="NCBI Taxonomy" id="408172"/>
    <lineage>
        <taxon>unclassified sequences</taxon>
        <taxon>metagenomes</taxon>
        <taxon>ecological metagenomes</taxon>
    </lineage>
</organism>
<dbReference type="EMBL" id="UINC01000344">
    <property type="protein sequence ID" value="SUZ53717.1"/>
    <property type="molecule type" value="Genomic_DNA"/>
</dbReference>
<evidence type="ECO:0000313" key="1">
    <source>
        <dbReference type="EMBL" id="SUZ53717.1"/>
    </source>
</evidence>
<reference evidence="1" key="1">
    <citation type="submission" date="2018-05" db="EMBL/GenBank/DDBJ databases">
        <authorList>
            <person name="Lanie J.A."/>
            <person name="Ng W.-L."/>
            <person name="Kazmierczak K.M."/>
            <person name="Andrzejewski T.M."/>
            <person name="Davidsen T.M."/>
            <person name="Wayne K.J."/>
            <person name="Tettelin H."/>
            <person name="Glass J.I."/>
            <person name="Rusch D."/>
            <person name="Podicherti R."/>
            <person name="Tsui H.-C.T."/>
            <person name="Winkler M.E."/>
        </authorList>
    </citation>
    <scope>NUCLEOTIDE SEQUENCE</scope>
</reference>
<gene>
    <name evidence="1" type="ORF">METZ01_LOCUS6571</name>
</gene>
<name>A0A381NGQ2_9ZZZZ</name>
<sequence>MVIARISRGIVEHAVGRPVLDHGWMGCSFWEAGAVWCR</sequence>
<accession>A0A381NGQ2</accession>
<proteinExistence type="predicted"/>
<dbReference type="AlphaFoldDB" id="A0A381NGQ2"/>
<protein>
    <submittedName>
        <fullName evidence="1">Uncharacterized protein</fullName>
    </submittedName>
</protein>